<evidence type="ECO:0000256" key="3">
    <source>
        <dbReference type="ARBA" id="ARBA00022771"/>
    </source>
</evidence>
<dbReference type="SUPFAM" id="SSF90209">
    <property type="entry name" value="Ran binding protein zinc finger-like"/>
    <property type="match status" value="1"/>
</dbReference>
<proteinExistence type="inferred from homology"/>
<dbReference type="GO" id="GO:0006511">
    <property type="term" value="P:ubiquitin-dependent protein catabolic process"/>
    <property type="evidence" value="ECO:0007669"/>
    <property type="project" value="InterPro"/>
</dbReference>
<evidence type="ECO:0000256" key="7">
    <source>
        <dbReference type="PROSITE-ProRule" id="PRU00322"/>
    </source>
</evidence>
<dbReference type="PANTHER" id="PTHR12710:SF0">
    <property type="entry name" value="NUCLEAR PROTEIN LOCALIZATION PROTEIN 4 HOMOLOG"/>
    <property type="match status" value="1"/>
</dbReference>
<keyword evidence="3 7" id="KW-0863">Zinc-finger</keyword>
<protein>
    <recommendedName>
        <fullName evidence="6">Nuclear protein localization protein 4 homolog</fullName>
    </recommendedName>
</protein>
<sequence length="645" mass="72050">MSNPIVLRVQSPVGIVKRVNVNPSDSCRDLYEKVNKVFELNTYNFALYKQRNKTDEIVSSREIGISFAGLKHGDFVYMTNLSSPSDEQPGTSSSNSSSNHLNIFDTKKKASTTPSTPTEFRSKLSNVFSSSNNIVEDEVDKDLWNTSGQIKRKRDEKLCQHVPNGQCIHCSPLEAYDEAYMREQNLKHMSFHAYLRKQCSGADRGKFVVLEDLSCRIKEGCREHPPWPRGICSKCQPNAITLNRQVYRHVDNVEFENRTLVERFLEYWRVTGHQRVGLLYGKYQTHPDVPLGIKAIVAAIYEPPQDSSRDKIKLLPDPKADIVDELASSLGLRKVGWIFTDLVADDLQLGTVKHTRNVDSHFLSAHECIMAGHLQNLHPNPCRFSPGGYFGSKFVTICVTGDKDNQVHMEGYGVSNQCMALVRDKCLIPTKDAPELGYIKESTDKQYVPDVFYKIKDKYGNEVSRLARPLPVEYLLVDIPAATPLTPAYTFPARPDNTTHFPVENRMVDGQIQDFNALSRYLSQFSPDQFNIAVSDFHFLIYVSTMDMMPMRESMGPLLSAIASGDPARINAWATESEQWATLEQLIAASGSHLPGPSGSGSSQSSSSLNNGSMDTGSGAEWTCAHCTLVNLGHMNACDACTLPR</sequence>
<evidence type="ECO:0000256" key="8">
    <source>
        <dbReference type="SAM" id="MobiDB-lite"/>
    </source>
</evidence>
<evidence type="ECO:0000256" key="5">
    <source>
        <dbReference type="ARBA" id="ARBA00060618"/>
    </source>
</evidence>
<keyword evidence="4" id="KW-0862">Zinc</keyword>
<dbReference type="EMBL" id="HBUF01248324">
    <property type="protein sequence ID" value="CAG6679205.1"/>
    <property type="molecule type" value="Transcribed_RNA"/>
</dbReference>
<dbReference type="InterPro" id="IPR007717">
    <property type="entry name" value="NPL4_C"/>
</dbReference>
<dbReference type="InterPro" id="IPR029071">
    <property type="entry name" value="Ubiquitin-like_domsf"/>
</dbReference>
<dbReference type="Pfam" id="PF05021">
    <property type="entry name" value="NPL4"/>
    <property type="match status" value="1"/>
</dbReference>
<dbReference type="PROSITE" id="PS50249">
    <property type="entry name" value="MPN"/>
    <property type="match status" value="1"/>
</dbReference>
<evidence type="ECO:0000256" key="6">
    <source>
        <dbReference type="ARBA" id="ARBA00074519"/>
    </source>
</evidence>
<dbReference type="EMBL" id="HBUF01354722">
    <property type="protein sequence ID" value="CAG6716585.1"/>
    <property type="molecule type" value="Transcribed_RNA"/>
</dbReference>
<evidence type="ECO:0000313" key="11">
    <source>
        <dbReference type="EMBL" id="CAG6644009.1"/>
    </source>
</evidence>
<feature type="domain" description="MPN" evidence="10">
    <location>
        <begin position="253"/>
        <end position="390"/>
    </location>
</feature>
<feature type="region of interest" description="Disordered" evidence="8">
    <location>
        <begin position="591"/>
        <end position="614"/>
    </location>
</feature>
<dbReference type="GO" id="GO:0005634">
    <property type="term" value="C:nucleus"/>
    <property type="evidence" value="ECO:0007669"/>
    <property type="project" value="TreeGrafter"/>
</dbReference>
<keyword evidence="2" id="KW-0479">Metal-binding</keyword>
<dbReference type="InterPro" id="IPR037518">
    <property type="entry name" value="MPN"/>
</dbReference>
<feature type="compositionally biased region" description="Polar residues" evidence="8">
    <location>
        <begin position="81"/>
        <end position="91"/>
    </location>
</feature>
<dbReference type="FunFam" id="3.40.140.10:FF:000012">
    <property type="entry name" value="nuclear protein localization protein 4 homolog"/>
    <property type="match status" value="1"/>
</dbReference>
<evidence type="ECO:0000256" key="1">
    <source>
        <dbReference type="ARBA" id="ARBA00011025"/>
    </source>
</evidence>
<evidence type="ECO:0000256" key="2">
    <source>
        <dbReference type="ARBA" id="ARBA00022723"/>
    </source>
</evidence>
<dbReference type="CDD" id="cd08061">
    <property type="entry name" value="MPN_NPL4"/>
    <property type="match status" value="1"/>
</dbReference>
<dbReference type="GO" id="GO:0008270">
    <property type="term" value="F:zinc ion binding"/>
    <property type="evidence" value="ECO:0007669"/>
    <property type="project" value="UniProtKB-KW"/>
</dbReference>
<evidence type="ECO:0000259" key="10">
    <source>
        <dbReference type="PROSITE" id="PS50249"/>
    </source>
</evidence>
<dbReference type="AlphaFoldDB" id="A0A8D8R7I1"/>
<reference evidence="11" key="1">
    <citation type="submission" date="2021-05" db="EMBL/GenBank/DDBJ databases">
        <authorList>
            <person name="Alioto T."/>
            <person name="Alioto T."/>
            <person name="Gomez Garrido J."/>
        </authorList>
    </citation>
    <scope>NUCLEOTIDE SEQUENCE</scope>
</reference>
<evidence type="ECO:0000259" key="9">
    <source>
        <dbReference type="PROSITE" id="PS50199"/>
    </source>
</evidence>
<dbReference type="EMBL" id="HBUF01354723">
    <property type="protein sequence ID" value="CAG6716586.1"/>
    <property type="molecule type" value="Transcribed_RNA"/>
</dbReference>
<dbReference type="PROSITE" id="PS50199">
    <property type="entry name" value="ZF_RANBP2_2"/>
    <property type="match status" value="1"/>
</dbReference>
<dbReference type="EMBL" id="HBUF01518748">
    <property type="protein sequence ID" value="CAG6748374.1"/>
    <property type="molecule type" value="Transcribed_RNA"/>
</dbReference>
<dbReference type="InterPro" id="IPR024682">
    <property type="entry name" value="Npl4_Ub-like_dom"/>
</dbReference>
<feature type="compositionally biased region" description="Low complexity" evidence="8">
    <location>
        <begin position="591"/>
        <end position="613"/>
    </location>
</feature>
<dbReference type="EMBL" id="HBUF01248323">
    <property type="protein sequence ID" value="CAG6679204.1"/>
    <property type="molecule type" value="Transcribed_RNA"/>
</dbReference>
<comment type="similarity">
    <text evidence="1">Belongs to the NPL4 family.</text>
</comment>
<dbReference type="Pfam" id="PF05020">
    <property type="entry name" value="zf-NPL4"/>
    <property type="match status" value="1"/>
</dbReference>
<dbReference type="Pfam" id="PF11543">
    <property type="entry name" value="UN_NPL4"/>
    <property type="match status" value="1"/>
</dbReference>
<dbReference type="InterPro" id="IPR007716">
    <property type="entry name" value="NPL4_Zn-bd_put"/>
</dbReference>
<organism evidence="11">
    <name type="scientific">Cacopsylla melanoneura</name>
    <dbReference type="NCBI Taxonomy" id="428564"/>
    <lineage>
        <taxon>Eukaryota</taxon>
        <taxon>Metazoa</taxon>
        <taxon>Ecdysozoa</taxon>
        <taxon>Arthropoda</taxon>
        <taxon>Hexapoda</taxon>
        <taxon>Insecta</taxon>
        <taxon>Pterygota</taxon>
        <taxon>Neoptera</taxon>
        <taxon>Paraneoptera</taxon>
        <taxon>Hemiptera</taxon>
        <taxon>Sternorrhyncha</taxon>
        <taxon>Psylloidea</taxon>
        <taxon>Psyllidae</taxon>
        <taxon>Psyllinae</taxon>
        <taxon>Cacopsylla</taxon>
    </lineage>
</organism>
<evidence type="ECO:0000256" key="4">
    <source>
        <dbReference type="ARBA" id="ARBA00022833"/>
    </source>
</evidence>
<dbReference type="PROSITE" id="PS01358">
    <property type="entry name" value="ZF_RANBP2_1"/>
    <property type="match status" value="1"/>
</dbReference>
<dbReference type="EMBL" id="HBUF01130242">
    <property type="protein sequence ID" value="CAG6644009.1"/>
    <property type="molecule type" value="Transcribed_RNA"/>
</dbReference>
<dbReference type="GO" id="GO:0031625">
    <property type="term" value="F:ubiquitin protein ligase binding"/>
    <property type="evidence" value="ECO:0007669"/>
    <property type="project" value="TreeGrafter"/>
</dbReference>
<dbReference type="Gene3D" id="3.10.20.90">
    <property type="entry name" value="Phosphatidylinositol 3-kinase Catalytic Subunit, Chain A, domain 1"/>
    <property type="match status" value="1"/>
</dbReference>
<dbReference type="InterPro" id="IPR001876">
    <property type="entry name" value="Znf_RanBP2"/>
</dbReference>
<feature type="region of interest" description="Disordered" evidence="8">
    <location>
        <begin position="81"/>
        <end position="117"/>
    </location>
</feature>
<comment type="pathway">
    <text evidence="5">Protein degradation; proteasomal ubiquitin-dependent pathway.</text>
</comment>
<dbReference type="InterPro" id="IPR036443">
    <property type="entry name" value="Znf_RanBP2_sf"/>
</dbReference>
<dbReference type="GO" id="GO:0043130">
    <property type="term" value="F:ubiquitin binding"/>
    <property type="evidence" value="ECO:0007669"/>
    <property type="project" value="TreeGrafter"/>
</dbReference>
<dbReference type="EMBL" id="HBUF01130243">
    <property type="protein sequence ID" value="CAG6644010.1"/>
    <property type="molecule type" value="Transcribed_RNA"/>
</dbReference>
<dbReference type="InterPro" id="IPR016563">
    <property type="entry name" value="Npl4"/>
</dbReference>
<dbReference type="EMBL" id="HBUF01248325">
    <property type="protein sequence ID" value="CAG6679206.1"/>
    <property type="molecule type" value="Transcribed_RNA"/>
</dbReference>
<dbReference type="SUPFAM" id="SSF54236">
    <property type="entry name" value="Ubiquitin-like"/>
    <property type="match status" value="1"/>
</dbReference>
<dbReference type="PIRSF" id="PIRSF010052">
    <property type="entry name" value="Polyub_prc_Npl4"/>
    <property type="match status" value="1"/>
</dbReference>
<accession>A0A8D8R7I1</accession>
<name>A0A8D8R7I1_9HEMI</name>
<feature type="domain" description="RanBP2-type" evidence="9">
    <location>
        <begin position="617"/>
        <end position="645"/>
    </location>
</feature>
<dbReference type="PANTHER" id="PTHR12710">
    <property type="entry name" value="NUCLEAR PROTEIN LOCALIZATION 4"/>
    <property type="match status" value="1"/>
</dbReference>